<dbReference type="RefSeq" id="WP_171201418.1">
    <property type="nucleotide sequence ID" value="NZ_BAAANP010000002.1"/>
</dbReference>
<dbReference type="PANTHER" id="PTHR12304">
    <property type="entry name" value="INOSINE-URIDINE PREFERRING NUCLEOSIDE HYDROLASE"/>
    <property type="match status" value="1"/>
</dbReference>
<dbReference type="GO" id="GO:0006152">
    <property type="term" value="P:purine nucleoside catabolic process"/>
    <property type="evidence" value="ECO:0007669"/>
    <property type="project" value="TreeGrafter"/>
</dbReference>
<keyword evidence="6" id="KW-1185">Reference proteome</keyword>
<keyword evidence="1 5" id="KW-0378">Hydrolase</keyword>
<dbReference type="GO" id="GO:0005829">
    <property type="term" value="C:cytosol"/>
    <property type="evidence" value="ECO:0007669"/>
    <property type="project" value="TreeGrafter"/>
</dbReference>
<proteinExistence type="predicted"/>
<evidence type="ECO:0000256" key="1">
    <source>
        <dbReference type="ARBA" id="ARBA00022801"/>
    </source>
</evidence>
<evidence type="ECO:0000259" key="4">
    <source>
        <dbReference type="Pfam" id="PF01156"/>
    </source>
</evidence>
<gene>
    <name evidence="5" type="ORF">HLB09_00330</name>
</gene>
<dbReference type="SUPFAM" id="SSF53590">
    <property type="entry name" value="Nucleoside hydrolase"/>
    <property type="match status" value="1"/>
</dbReference>
<name>A0A849BJX3_9ACTN</name>
<dbReference type="InterPro" id="IPR023186">
    <property type="entry name" value="IUNH"/>
</dbReference>
<feature type="region of interest" description="Disordered" evidence="3">
    <location>
        <begin position="70"/>
        <end position="97"/>
    </location>
</feature>
<evidence type="ECO:0000256" key="2">
    <source>
        <dbReference type="ARBA" id="ARBA00023295"/>
    </source>
</evidence>
<keyword evidence="2" id="KW-0326">Glycosidase</keyword>
<sequence>MERLILDTDLAMGAPGSDIDDGFALALCLADPQLDLELVTTVGGNTDVDTATTLTLELLDRLGRPEVPVHRGARDPLVRPRARQGSLPAGMAPREPRPEPAATALVEAVRAHPGELTLVAIGPLTNVALAMRLDPGFAGGLKRLVIMGGVFLQHTNEAGMPGEFNIWCDPEAAHAVLTSGVRADFVGLDVTLRVRVDRAQAEAMAASDQPFTAFAGQYTQAWIDHLAERGGDEAVDSCAMHDPLAVAALSRPDLLTWRDAYVAVELGDRLRGAMLADFHPERGKHGQEMDLEVNARVAVDVDAAAFNDYFTTTMGEIR</sequence>
<dbReference type="InterPro" id="IPR036452">
    <property type="entry name" value="Ribo_hydro-like"/>
</dbReference>
<accession>A0A849BJX3</accession>
<dbReference type="AlphaFoldDB" id="A0A849BJX3"/>
<dbReference type="Pfam" id="PF01156">
    <property type="entry name" value="IU_nuc_hydro"/>
    <property type="match status" value="1"/>
</dbReference>
<dbReference type="InterPro" id="IPR001910">
    <property type="entry name" value="Inosine/uridine_hydrolase_dom"/>
</dbReference>
<dbReference type="Gene3D" id="3.90.245.10">
    <property type="entry name" value="Ribonucleoside hydrolase-like"/>
    <property type="match status" value="1"/>
</dbReference>
<dbReference type="PANTHER" id="PTHR12304:SF4">
    <property type="entry name" value="URIDINE NUCLEOSIDASE"/>
    <property type="match status" value="1"/>
</dbReference>
<dbReference type="Proteomes" id="UP000555552">
    <property type="component" value="Unassembled WGS sequence"/>
</dbReference>
<evidence type="ECO:0000313" key="6">
    <source>
        <dbReference type="Proteomes" id="UP000555552"/>
    </source>
</evidence>
<evidence type="ECO:0000313" key="5">
    <source>
        <dbReference type="EMBL" id="NNH21553.1"/>
    </source>
</evidence>
<protein>
    <submittedName>
        <fullName evidence="5">Nucleoside hydrolase</fullName>
    </submittedName>
</protein>
<reference evidence="5 6" key="1">
    <citation type="submission" date="2020-05" db="EMBL/GenBank/DDBJ databases">
        <title>MicrobeNet Type strains.</title>
        <authorList>
            <person name="Nicholson A.C."/>
        </authorList>
    </citation>
    <scope>NUCLEOTIDE SEQUENCE [LARGE SCALE GENOMIC DNA]</scope>
    <source>
        <strain evidence="5 6">JCM 14547</strain>
    </source>
</reference>
<feature type="domain" description="Inosine/uridine-preferring nucleoside hydrolase" evidence="4">
    <location>
        <begin position="4"/>
        <end position="307"/>
    </location>
</feature>
<dbReference type="GO" id="GO:0008477">
    <property type="term" value="F:purine nucleosidase activity"/>
    <property type="evidence" value="ECO:0007669"/>
    <property type="project" value="TreeGrafter"/>
</dbReference>
<comment type="caution">
    <text evidence="5">The sequence shown here is derived from an EMBL/GenBank/DDBJ whole genome shotgun (WGS) entry which is preliminary data.</text>
</comment>
<dbReference type="EMBL" id="JABEMA010000002">
    <property type="protein sequence ID" value="NNH21553.1"/>
    <property type="molecule type" value="Genomic_DNA"/>
</dbReference>
<organism evidence="5 6">
    <name type="scientific">Pseudokineococcus marinus</name>
    <dbReference type="NCBI Taxonomy" id="351215"/>
    <lineage>
        <taxon>Bacteria</taxon>
        <taxon>Bacillati</taxon>
        <taxon>Actinomycetota</taxon>
        <taxon>Actinomycetes</taxon>
        <taxon>Kineosporiales</taxon>
        <taxon>Kineosporiaceae</taxon>
        <taxon>Pseudokineococcus</taxon>
    </lineage>
</organism>
<evidence type="ECO:0000256" key="3">
    <source>
        <dbReference type="SAM" id="MobiDB-lite"/>
    </source>
</evidence>